<evidence type="ECO:0000313" key="2">
    <source>
        <dbReference type="Proteomes" id="UP001231616"/>
    </source>
</evidence>
<dbReference type="Pfam" id="PF04134">
    <property type="entry name" value="DCC1-like"/>
    <property type="match status" value="1"/>
</dbReference>
<dbReference type="Proteomes" id="UP001231616">
    <property type="component" value="Unassembled WGS sequence"/>
</dbReference>
<organism evidence="1 2">
    <name type="scientific">Alkalimonas collagenimarina</name>
    <dbReference type="NCBI Taxonomy" id="400390"/>
    <lineage>
        <taxon>Bacteria</taxon>
        <taxon>Pseudomonadati</taxon>
        <taxon>Pseudomonadota</taxon>
        <taxon>Gammaproteobacteria</taxon>
        <taxon>Alkalimonas</taxon>
    </lineage>
</organism>
<sequence>MPRPTHHIHHDDAILFYDGSCGLCRKEISLLRQRLDGKIQLQDISDESFSSYQGVNATEMMSTLHLWDGNQFITGLDASLYYWSLAEMKALVRFLRLPGIYQAATLGYRLWARFRAKPTQCKVE</sequence>
<name>A0ABT9GXP9_9GAMM</name>
<evidence type="ECO:0000313" key="1">
    <source>
        <dbReference type="EMBL" id="MDP4535830.1"/>
    </source>
</evidence>
<dbReference type="InterPro" id="IPR007263">
    <property type="entry name" value="DCC1-like"/>
</dbReference>
<dbReference type="InterPro" id="IPR044691">
    <property type="entry name" value="DCC1_Trx"/>
</dbReference>
<comment type="caution">
    <text evidence="1">The sequence shown here is derived from an EMBL/GenBank/DDBJ whole genome shotgun (WGS) entry which is preliminary data.</text>
</comment>
<keyword evidence="2" id="KW-1185">Reference proteome</keyword>
<dbReference type="RefSeq" id="WP_305893096.1">
    <property type="nucleotide sequence ID" value="NZ_JAUZVZ010000007.1"/>
</dbReference>
<reference evidence="1 2" key="1">
    <citation type="submission" date="2023-08" db="EMBL/GenBank/DDBJ databases">
        <authorList>
            <person name="Joshi A."/>
            <person name="Thite S."/>
        </authorList>
    </citation>
    <scope>NUCLEOTIDE SEQUENCE [LARGE SCALE GENOMIC DNA]</scope>
    <source>
        <strain evidence="1 2">AC40</strain>
    </source>
</reference>
<dbReference type="EMBL" id="JAUZVZ010000007">
    <property type="protein sequence ID" value="MDP4535830.1"/>
    <property type="molecule type" value="Genomic_DNA"/>
</dbReference>
<protein>
    <submittedName>
        <fullName evidence="1">DUF393 domain-containing protein</fullName>
    </submittedName>
</protein>
<gene>
    <name evidence="1" type="ORF">Q3O60_06500</name>
</gene>
<proteinExistence type="predicted"/>
<dbReference type="PANTHER" id="PTHR34290">
    <property type="entry name" value="SI:CH73-390P7.2"/>
    <property type="match status" value="1"/>
</dbReference>
<accession>A0ABT9GXP9</accession>
<dbReference type="PANTHER" id="PTHR34290:SF2">
    <property type="entry name" value="OS04G0668800 PROTEIN"/>
    <property type="match status" value="1"/>
</dbReference>